<gene>
    <name evidence="2" type="ORF">BJ988_004502</name>
</gene>
<dbReference type="EMBL" id="JACBZR010000001">
    <property type="protein sequence ID" value="NYI79854.1"/>
    <property type="molecule type" value="Genomic_DNA"/>
</dbReference>
<dbReference type="InterPro" id="IPR001387">
    <property type="entry name" value="Cro/C1-type_HTH"/>
</dbReference>
<dbReference type="AlphaFoldDB" id="A0A7Z0DR55"/>
<dbReference type="Gene3D" id="1.10.260.40">
    <property type="entry name" value="lambda repressor-like DNA-binding domains"/>
    <property type="match status" value="1"/>
</dbReference>
<dbReference type="Pfam" id="PF13560">
    <property type="entry name" value="HTH_31"/>
    <property type="match status" value="1"/>
</dbReference>
<sequence length="282" mass="30026">MAAAPTPLGEFLRAQRARISPGDVGLPDVGVRRVPGLRREEVAVLAGVSADYYARLEQGRERAPTASVVETLSVALLLSADARDHLFRLARLSPGSQGIGGQVSAELNVLLDAFPQAAAYVVDPVFRIIAANPTARELLGPQQLERGAMRFLFVEPGARKYFDDWEQVARAGVSALRLGVGYARPHPDLLPLIDQLRASSPDFATLWADQTVAGLAVTHKVINHPEVGRIALTYQTFDVRDAPGQQLTVATAVPGTSSADALSMLGSLHATRATTAPRPSAT</sequence>
<dbReference type="PROSITE" id="PS50943">
    <property type="entry name" value="HTH_CROC1"/>
    <property type="match status" value="1"/>
</dbReference>
<accession>A0A7Z0DR55</accession>
<dbReference type="CDD" id="cd00093">
    <property type="entry name" value="HTH_XRE"/>
    <property type="match status" value="1"/>
</dbReference>
<name>A0A7Z0DR55_9ACTN</name>
<dbReference type="PANTHER" id="PTHR35010">
    <property type="entry name" value="BLL4672 PROTEIN-RELATED"/>
    <property type="match status" value="1"/>
</dbReference>
<dbReference type="PANTHER" id="PTHR35010:SF2">
    <property type="entry name" value="BLL4672 PROTEIN"/>
    <property type="match status" value="1"/>
</dbReference>
<dbReference type="SMART" id="SM00530">
    <property type="entry name" value="HTH_XRE"/>
    <property type="match status" value="1"/>
</dbReference>
<keyword evidence="3" id="KW-1185">Reference proteome</keyword>
<proteinExistence type="predicted"/>
<evidence type="ECO:0000259" key="1">
    <source>
        <dbReference type="PROSITE" id="PS50943"/>
    </source>
</evidence>
<evidence type="ECO:0000313" key="2">
    <source>
        <dbReference type="EMBL" id="NYI79854.1"/>
    </source>
</evidence>
<feature type="domain" description="HTH cro/C1-type" evidence="1">
    <location>
        <begin position="36"/>
        <end position="83"/>
    </location>
</feature>
<dbReference type="SUPFAM" id="SSF47413">
    <property type="entry name" value="lambda repressor-like DNA-binding domains"/>
    <property type="match status" value="1"/>
</dbReference>
<dbReference type="RefSeq" id="WP_179660109.1">
    <property type="nucleotide sequence ID" value="NZ_JACBZR010000001.1"/>
</dbReference>
<dbReference type="Proteomes" id="UP000564496">
    <property type="component" value="Unassembled WGS sequence"/>
</dbReference>
<evidence type="ECO:0000313" key="3">
    <source>
        <dbReference type="Proteomes" id="UP000564496"/>
    </source>
</evidence>
<dbReference type="InterPro" id="IPR041413">
    <property type="entry name" value="MLTR_LBD"/>
</dbReference>
<protein>
    <submittedName>
        <fullName evidence="2">Transcriptional regulator with XRE-family HTH domain</fullName>
    </submittedName>
</protein>
<organism evidence="2 3">
    <name type="scientific">Nocardioides panzhihuensis</name>
    <dbReference type="NCBI Taxonomy" id="860243"/>
    <lineage>
        <taxon>Bacteria</taxon>
        <taxon>Bacillati</taxon>
        <taxon>Actinomycetota</taxon>
        <taxon>Actinomycetes</taxon>
        <taxon>Propionibacteriales</taxon>
        <taxon>Nocardioidaceae</taxon>
        <taxon>Nocardioides</taxon>
    </lineage>
</organism>
<comment type="caution">
    <text evidence="2">The sequence shown here is derived from an EMBL/GenBank/DDBJ whole genome shotgun (WGS) entry which is preliminary data.</text>
</comment>
<reference evidence="2 3" key="1">
    <citation type="submission" date="2020-07" db="EMBL/GenBank/DDBJ databases">
        <title>Sequencing the genomes of 1000 actinobacteria strains.</title>
        <authorList>
            <person name="Klenk H.-P."/>
        </authorList>
    </citation>
    <scope>NUCLEOTIDE SEQUENCE [LARGE SCALE GENOMIC DNA]</scope>
    <source>
        <strain evidence="2 3">DSM 26487</strain>
    </source>
</reference>
<dbReference type="Gene3D" id="3.30.450.180">
    <property type="match status" value="1"/>
</dbReference>
<dbReference type="InterPro" id="IPR010982">
    <property type="entry name" value="Lambda_DNA-bd_dom_sf"/>
</dbReference>
<dbReference type="Pfam" id="PF17765">
    <property type="entry name" value="MLTR_LBD"/>
    <property type="match status" value="1"/>
</dbReference>
<dbReference type="GO" id="GO:0003677">
    <property type="term" value="F:DNA binding"/>
    <property type="evidence" value="ECO:0007669"/>
    <property type="project" value="InterPro"/>
</dbReference>